<feature type="compositionally biased region" description="Low complexity" evidence="2">
    <location>
        <begin position="285"/>
        <end position="314"/>
    </location>
</feature>
<feature type="compositionally biased region" description="Low complexity" evidence="2">
    <location>
        <begin position="718"/>
        <end position="744"/>
    </location>
</feature>
<feature type="region of interest" description="Disordered" evidence="2">
    <location>
        <begin position="967"/>
        <end position="1046"/>
    </location>
</feature>
<feature type="compositionally biased region" description="Low complexity" evidence="2">
    <location>
        <begin position="773"/>
        <end position="796"/>
    </location>
</feature>
<name>A0A836C153_9CHLO</name>
<reference evidence="3" key="1">
    <citation type="journal article" date="2020" name="bioRxiv">
        <title>Comparative genomics of Chlamydomonas.</title>
        <authorList>
            <person name="Craig R.J."/>
            <person name="Hasan A.R."/>
            <person name="Ness R.W."/>
            <person name="Keightley P.D."/>
        </authorList>
    </citation>
    <scope>NUCLEOTIDE SEQUENCE</scope>
    <source>
        <strain evidence="3">CCAP 11/70</strain>
    </source>
</reference>
<feature type="compositionally biased region" description="Low complexity" evidence="2">
    <location>
        <begin position="249"/>
        <end position="268"/>
    </location>
</feature>
<gene>
    <name evidence="3" type="ORF">HYH03_006780</name>
</gene>
<dbReference type="EMBL" id="JAEHOE010000026">
    <property type="protein sequence ID" value="KAG2495174.1"/>
    <property type="molecule type" value="Genomic_DNA"/>
</dbReference>
<feature type="compositionally biased region" description="Low complexity" evidence="2">
    <location>
        <begin position="697"/>
        <end position="710"/>
    </location>
</feature>
<feature type="region of interest" description="Disordered" evidence="2">
    <location>
        <begin position="1245"/>
        <end position="1268"/>
    </location>
</feature>
<feature type="region of interest" description="Disordered" evidence="2">
    <location>
        <begin position="347"/>
        <end position="413"/>
    </location>
</feature>
<dbReference type="AlphaFoldDB" id="A0A836C153"/>
<dbReference type="OrthoDB" id="545514at2759"/>
<evidence type="ECO:0000313" key="4">
    <source>
        <dbReference type="Proteomes" id="UP000612055"/>
    </source>
</evidence>
<feature type="region of interest" description="Disordered" evidence="2">
    <location>
        <begin position="760"/>
        <end position="799"/>
    </location>
</feature>
<evidence type="ECO:0000256" key="2">
    <source>
        <dbReference type="SAM" id="MobiDB-lite"/>
    </source>
</evidence>
<keyword evidence="1" id="KW-0945">Host-virus interaction</keyword>
<accession>A0A836C153</accession>
<keyword evidence="4" id="KW-1185">Reference proteome</keyword>
<organism evidence="3 4">
    <name type="scientific">Edaphochlamys debaryana</name>
    <dbReference type="NCBI Taxonomy" id="47281"/>
    <lineage>
        <taxon>Eukaryota</taxon>
        <taxon>Viridiplantae</taxon>
        <taxon>Chlorophyta</taxon>
        <taxon>core chlorophytes</taxon>
        <taxon>Chlorophyceae</taxon>
        <taxon>CS clade</taxon>
        <taxon>Chlamydomonadales</taxon>
        <taxon>Chlamydomonadales incertae sedis</taxon>
        <taxon>Edaphochlamys</taxon>
    </lineage>
</organism>
<feature type="compositionally biased region" description="Low complexity" evidence="2">
    <location>
        <begin position="1005"/>
        <end position="1031"/>
    </location>
</feature>
<sequence length="1268" mass="128472">MDRKVNRVPVPPRPVRLNINAEVPTPFVLPYSWYVRQRLYWQLPKLLSVIVTADGKRDDTRYTAVAHEDPQFGLRISFNQTSALDRYAGYHLEALTKVSHTELHYILTKRGCPCAANCAATSGACAAACRAGGAAGTGAVAAAGAETPLVAALEAAAGAEKAMDADATGAAALGFVDGAGRPAEIAGPAAEGPAGIAAAGEAAAGGDAAAKPAVAARSSGGQSGTSASGHSTATAAGASSDSGAGGAIGPVAAGSPAGPGAADTAGRGESLAPGLRGRQRSRPADGSSPSSSDSGGSGSPSSSSTSSGTSSSSGEEGDEADAPPESVPNNPFRRQYCSCPCHVWRKYWPDPNDPRKHQDQEVEAERVSGSEDEEAGVGRKRRRGASREPPAAGRTQRRQRVATGLGGAGTDPMVGFGPEAAAAGMVELVPRRGVQHAPAALTARAGGRGRGAAAAGVLQGATHAVARGGRPPVAPGRAVHAAAGAAAAGRLPPGAAGMALAAAAAAAVGAAAAGRSRGARPPSPDVIIIDDDDDAPGEAVPPAAAPKASPAAQLFNARLEEARRRLGVTHFPNAGPSSTAPNAAAAAGAGLSSVRSPIRDRVVMPASLMRRSASGRAAAVVRVQIVRDNQPLEHEYSCPVVTCASDAGYVQVRVPDVAAGQLLLGWDRSPLDPDLLRLSVASPAFIHSLHPPPPAGAAPGAAARGALASGPGPGSGSGSAAAPSAGAAGLSPSPGAGAAGSPTPLRAAAARIMANATTRLRGTGSGMAHTTNAPRNPGPAAQAPAPTRTNAAPAAGVNARRPRPLPYLLRSAEAEITGDVLRDYLTHVRRMPNCMMLELDGVLLPEEYPIVVVDLDGAMATPASAQPLRNPQPGTAGNTEALLLLHGVPTSCRGLQITGWGMAQTHEPVLVLRVATPPPPQAAHGQQLSPAEQLQLYRERRAAAAAAVASGAPHERLQAVEAFAARHPHPAAPPHPEQQPQQPQQSPPPQPPLQRPQPQPEPDPRQQAPRNAALPAGPGGSQPQPLASGPGPQAPPPVPLLVVPSNRPPCRPAVDVRPLPSQAVRPRRGTLIQGDRLPLDPRIHEDHLHAAWGWRRLFVERDGYVDAPTAAWCAAVTDEVSDVPFADNLPPHCQGCYFLGWGLLPGGSLVLRVVSRPPAPSGSGAQPPAAGNGAAAAANATHAALLAAAGVGAELAKEREQLRRLRSEAGMRTPADEEEEAARGRPPKRARRMVDLDVAYRTAPALPTRLVAPVKGGGGRARSSTPVG</sequence>
<dbReference type="PANTHER" id="PTHR13037:SF24">
    <property type="entry name" value="POLYCOMB PROTEIN PCL-RELATED"/>
    <property type="match status" value="1"/>
</dbReference>
<feature type="compositionally biased region" description="Pro residues" evidence="2">
    <location>
        <begin position="985"/>
        <end position="1001"/>
    </location>
</feature>
<feature type="region of interest" description="Disordered" evidence="2">
    <location>
        <begin position="214"/>
        <end position="334"/>
    </location>
</feature>
<dbReference type="PANTHER" id="PTHR13037">
    <property type="entry name" value="FORMIN"/>
    <property type="match status" value="1"/>
</dbReference>
<evidence type="ECO:0000256" key="1">
    <source>
        <dbReference type="ARBA" id="ARBA00022581"/>
    </source>
</evidence>
<comment type="caution">
    <text evidence="3">The sequence shown here is derived from an EMBL/GenBank/DDBJ whole genome shotgun (WGS) entry which is preliminary data.</text>
</comment>
<feature type="compositionally biased region" description="Basic and acidic residues" evidence="2">
    <location>
        <begin position="352"/>
        <end position="369"/>
    </location>
</feature>
<feature type="region of interest" description="Disordered" evidence="2">
    <location>
        <begin position="1204"/>
        <end position="1233"/>
    </location>
</feature>
<evidence type="ECO:0000313" key="3">
    <source>
        <dbReference type="EMBL" id="KAG2495174.1"/>
    </source>
</evidence>
<protein>
    <submittedName>
        <fullName evidence="3">Uncharacterized protein</fullName>
    </submittedName>
</protein>
<dbReference type="Proteomes" id="UP000612055">
    <property type="component" value="Unassembled WGS sequence"/>
</dbReference>
<proteinExistence type="predicted"/>
<feature type="compositionally biased region" description="Low complexity" evidence="2">
    <location>
        <begin position="214"/>
        <end position="242"/>
    </location>
</feature>
<feature type="region of interest" description="Disordered" evidence="2">
    <location>
        <begin position="695"/>
        <end position="744"/>
    </location>
</feature>